<dbReference type="EMBL" id="CP036432">
    <property type="protein sequence ID" value="QDV87377.1"/>
    <property type="molecule type" value="Genomic_DNA"/>
</dbReference>
<evidence type="ECO:0000313" key="2">
    <source>
        <dbReference type="EMBL" id="QDV87377.1"/>
    </source>
</evidence>
<accession>A0ABX5Y0Q4</accession>
<evidence type="ECO:0008006" key="4">
    <source>
        <dbReference type="Google" id="ProtNLM"/>
    </source>
</evidence>
<keyword evidence="1" id="KW-0812">Transmembrane</keyword>
<feature type="transmembrane region" description="Helical" evidence="1">
    <location>
        <begin position="140"/>
        <end position="157"/>
    </location>
</feature>
<dbReference type="Pfam" id="PF08592">
    <property type="entry name" value="Anthrone_oxy"/>
    <property type="match status" value="1"/>
</dbReference>
<dbReference type="Proteomes" id="UP000318081">
    <property type="component" value="Chromosome"/>
</dbReference>
<keyword evidence="3" id="KW-1185">Reference proteome</keyword>
<keyword evidence="1" id="KW-1133">Transmembrane helix</keyword>
<evidence type="ECO:0000256" key="1">
    <source>
        <dbReference type="SAM" id="Phobius"/>
    </source>
</evidence>
<evidence type="ECO:0000313" key="3">
    <source>
        <dbReference type="Proteomes" id="UP000318081"/>
    </source>
</evidence>
<proteinExistence type="predicted"/>
<organism evidence="2 3">
    <name type="scientific">Stieleria magnilauensis</name>
    <dbReference type="NCBI Taxonomy" id="2527963"/>
    <lineage>
        <taxon>Bacteria</taxon>
        <taxon>Pseudomonadati</taxon>
        <taxon>Planctomycetota</taxon>
        <taxon>Planctomycetia</taxon>
        <taxon>Pirellulales</taxon>
        <taxon>Pirellulaceae</taxon>
        <taxon>Stieleria</taxon>
    </lineage>
</organism>
<sequence length="158" mass="17219">MMTTILMLLTVIAIAGSGLMAGLFFVFSVSVMNALAQMPAREGMKAMQLINRTILNPMFLSAFFGSALACLLLAAISAWQRQPDFGWAIAGACLYLLGGFMVTAFFNVPLNNSLDKLPADDPASHEEWTRYLAIWTRWNHFRAAACILACVLLAIGLP</sequence>
<feature type="transmembrane region" description="Helical" evidence="1">
    <location>
        <begin position="57"/>
        <end position="79"/>
    </location>
</feature>
<reference evidence="2 3" key="1">
    <citation type="submission" date="2019-02" db="EMBL/GenBank/DDBJ databases">
        <title>Deep-cultivation of Planctomycetes and their phenomic and genomic characterization uncovers novel biology.</title>
        <authorList>
            <person name="Wiegand S."/>
            <person name="Jogler M."/>
            <person name="Boedeker C."/>
            <person name="Pinto D."/>
            <person name="Vollmers J."/>
            <person name="Rivas-Marin E."/>
            <person name="Kohn T."/>
            <person name="Peeters S.H."/>
            <person name="Heuer A."/>
            <person name="Rast P."/>
            <person name="Oberbeckmann S."/>
            <person name="Bunk B."/>
            <person name="Jeske O."/>
            <person name="Meyerdierks A."/>
            <person name="Storesund J.E."/>
            <person name="Kallscheuer N."/>
            <person name="Luecker S."/>
            <person name="Lage O.M."/>
            <person name="Pohl T."/>
            <person name="Merkel B.J."/>
            <person name="Hornburger P."/>
            <person name="Mueller R.-W."/>
            <person name="Bruemmer F."/>
            <person name="Labrenz M."/>
            <person name="Spormann A.M."/>
            <person name="Op den Camp H."/>
            <person name="Overmann J."/>
            <person name="Amann R."/>
            <person name="Jetten M.S.M."/>
            <person name="Mascher T."/>
            <person name="Medema M.H."/>
            <person name="Devos D.P."/>
            <person name="Kaster A.-K."/>
            <person name="Ovreas L."/>
            <person name="Rohde M."/>
            <person name="Galperin M.Y."/>
            <person name="Jogler C."/>
        </authorList>
    </citation>
    <scope>NUCLEOTIDE SEQUENCE [LARGE SCALE GENOMIC DNA]</scope>
    <source>
        <strain evidence="2 3">TBK1r</strain>
    </source>
</reference>
<feature type="transmembrane region" description="Helical" evidence="1">
    <location>
        <begin position="6"/>
        <end position="36"/>
    </location>
</feature>
<name>A0ABX5Y0Q4_9BACT</name>
<feature type="transmembrane region" description="Helical" evidence="1">
    <location>
        <begin position="85"/>
        <end position="108"/>
    </location>
</feature>
<protein>
    <recommendedName>
        <fullName evidence="4">DUF1772 domain-containing protein</fullName>
    </recommendedName>
</protein>
<dbReference type="InterPro" id="IPR013901">
    <property type="entry name" value="Anthrone_oxy"/>
</dbReference>
<gene>
    <name evidence="2" type="ORF">TBK1r_64070</name>
</gene>
<keyword evidence="1" id="KW-0472">Membrane</keyword>